<dbReference type="RefSeq" id="WP_085651504.1">
    <property type="nucleotide sequence ID" value="NZ_CP023009.1"/>
</dbReference>
<dbReference type="Proteomes" id="UP000263881">
    <property type="component" value="Chromosome"/>
</dbReference>
<protein>
    <submittedName>
        <fullName evidence="1">Uncharacterized protein</fullName>
    </submittedName>
</protein>
<evidence type="ECO:0000313" key="2">
    <source>
        <dbReference type="Proteomes" id="UP000263881"/>
    </source>
</evidence>
<reference evidence="1 2" key="1">
    <citation type="submission" date="2017-08" db="EMBL/GenBank/DDBJ databases">
        <title>Comparative genomics of bacteria isolated from necrotic lesions of AOD affected trees.</title>
        <authorList>
            <person name="Doonan J."/>
            <person name="Denman S."/>
            <person name="McDonald J.E."/>
        </authorList>
    </citation>
    <scope>NUCLEOTIDE SEQUENCE [LARGE SCALE GENOMIC DNA]</scope>
    <source>
        <strain evidence="1 2">477</strain>
    </source>
</reference>
<accession>A0AAD0WKS7</accession>
<evidence type="ECO:0000313" key="1">
    <source>
        <dbReference type="EMBL" id="AXW87097.1"/>
    </source>
</evidence>
<sequence length="197" mass="22901">MKLFLVTSCYLYYPAVQHALSAYRRPQDYRLDYLLLKAGDEAITEIPDWPHVDRLIFLLQDVGDLVRFLRFASDISNTLYMNKDRLLIIGRGNLLKLLSMCYHNIDSVLFPLDGCSMHQLGVFLNERVHLAKGCERERIKSRLARGQMWGFISLLSGRGARYEAQETNKSVKTLYAQRQKSLIKLNCCKHRDIYPLL</sequence>
<dbReference type="KEGG" id="lbq:CKQ53_08960"/>
<dbReference type="AlphaFoldDB" id="A0AAD0WKS7"/>
<gene>
    <name evidence="1" type="ORF">CKQ53_08960</name>
</gene>
<name>A0AAD0WKS7_9GAMM</name>
<dbReference type="EMBL" id="CP023009">
    <property type="protein sequence ID" value="AXW87097.1"/>
    <property type="molecule type" value="Genomic_DNA"/>
</dbReference>
<organism evidence="1 2">
    <name type="scientific">Lonsdalea britannica</name>
    <dbReference type="NCBI Taxonomy" id="1082704"/>
    <lineage>
        <taxon>Bacteria</taxon>
        <taxon>Pseudomonadati</taxon>
        <taxon>Pseudomonadota</taxon>
        <taxon>Gammaproteobacteria</taxon>
        <taxon>Enterobacterales</taxon>
        <taxon>Pectobacteriaceae</taxon>
        <taxon>Lonsdalea</taxon>
    </lineage>
</organism>
<proteinExistence type="predicted"/>
<keyword evidence="2" id="KW-1185">Reference proteome</keyword>